<reference evidence="2 3" key="1">
    <citation type="journal article" date="2018" name="Nat. Genet.">
        <title>The Rosa genome provides new insights in the design of modern roses.</title>
        <authorList>
            <person name="Bendahmane M."/>
        </authorList>
    </citation>
    <scope>NUCLEOTIDE SEQUENCE [LARGE SCALE GENOMIC DNA]</scope>
    <source>
        <strain evidence="3">cv. Old Blush</strain>
    </source>
</reference>
<dbReference type="AlphaFoldDB" id="A0A2P6QI31"/>
<proteinExistence type="predicted"/>
<keyword evidence="3" id="KW-1185">Reference proteome</keyword>
<sequence>MVIFKAKDWLWSFMDVSANSRESLSTQGGRISTADSRWRPPDQ</sequence>
<dbReference type="Proteomes" id="UP000238479">
    <property type="component" value="Chromosome 5"/>
</dbReference>
<name>A0A2P6QI31_ROSCH</name>
<comment type="caution">
    <text evidence="2">The sequence shown here is derived from an EMBL/GenBank/DDBJ whole genome shotgun (WGS) entry which is preliminary data.</text>
</comment>
<accession>A0A2P6QI31</accession>
<feature type="compositionally biased region" description="Polar residues" evidence="1">
    <location>
        <begin position="20"/>
        <end position="35"/>
    </location>
</feature>
<dbReference type="Gramene" id="PRQ33836">
    <property type="protein sequence ID" value="PRQ33836"/>
    <property type="gene ID" value="RchiOBHm_Chr5g0062041"/>
</dbReference>
<dbReference type="EMBL" id="PDCK01000043">
    <property type="protein sequence ID" value="PRQ33836.1"/>
    <property type="molecule type" value="Genomic_DNA"/>
</dbReference>
<evidence type="ECO:0000313" key="2">
    <source>
        <dbReference type="EMBL" id="PRQ33836.1"/>
    </source>
</evidence>
<protein>
    <submittedName>
        <fullName evidence="2">Uncharacterized protein</fullName>
    </submittedName>
</protein>
<evidence type="ECO:0000256" key="1">
    <source>
        <dbReference type="SAM" id="MobiDB-lite"/>
    </source>
</evidence>
<feature type="region of interest" description="Disordered" evidence="1">
    <location>
        <begin position="20"/>
        <end position="43"/>
    </location>
</feature>
<gene>
    <name evidence="2" type="ORF">RchiOBHm_Chr5g0062041</name>
</gene>
<organism evidence="2 3">
    <name type="scientific">Rosa chinensis</name>
    <name type="common">China rose</name>
    <dbReference type="NCBI Taxonomy" id="74649"/>
    <lineage>
        <taxon>Eukaryota</taxon>
        <taxon>Viridiplantae</taxon>
        <taxon>Streptophyta</taxon>
        <taxon>Embryophyta</taxon>
        <taxon>Tracheophyta</taxon>
        <taxon>Spermatophyta</taxon>
        <taxon>Magnoliopsida</taxon>
        <taxon>eudicotyledons</taxon>
        <taxon>Gunneridae</taxon>
        <taxon>Pentapetalae</taxon>
        <taxon>rosids</taxon>
        <taxon>fabids</taxon>
        <taxon>Rosales</taxon>
        <taxon>Rosaceae</taxon>
        <taxon>Rosoideae</taxon>
        <taxon>Rosoideae incertae sedis</taxon>
        <taxon>Rosa</taxon>
    </lineage>
</organism>
<evidence type="ECO:0000313" key="3">
    <source>
        <dbReference type="Proteomes" id="UP000238479"/>
    </source>
</evidence>